<dbReference type="RefSeq" id="WP_320424590.1">
    <property type="nucleotide sequence ID" value="NZ_JAXCLA010000006.1"/>
</dbReference>
<dbReference type="SUPFAM" id="SSF53474">
    <property type="entry name" value="alpha/beta-Hydrolases"/>
    <property type="match status" value="1"/>
</dbReference>
<evidence type="ECO:0000256" key="1">
    <source>
        <dbReference type="ARBA" id="ARBA00022670"/>
    </source>
</evidence>
<dbReference type="Proteomes" id="UP001285263">
    <property type="component" value="Unassembled WGS sequence"/>
</dbReference>
<feature type="chain" id="PRO_5046629891" evidence="4">
    <location>
        <begin position="24"/>
        <end position="713"/>
    </location>
</feature>
<dbReference type="Pfam" id="PF02897">
    <property type="entry name" value="Peptidase_S9_N"/>
    <property type="match status" value="1"/>
</dbReference>
<feature type="domain" description="Peptidase S9 prolyl oligopeptidase catalytic" evidence="5">
    <location>
        <begin position="510"/>
        <end position="712"/>
    </location>
</feature>
<keyword evidence="2" id="KW-0378">Hydrolase</keyword>
<keyword evidence="3" id="KW-0720">Serine protease</keyword>
<proteinExistence type="predicted"/>
<feature type="domain" description="Peptidase S9A N-terminal" evidence="6">
    <location>
        <begin position="27"/>
        <end position="431"/>
    </location>
</feature>
<evidence type="ECO:0000313" key="7">
    <source>
        <dbReference type="EMBL" id="MDY0746644.1"/>
    </source>
</evidence>
<dbReference type="PANTHER" id="PTHR42881">
    <property type="entry name" value="PROLYL ENDOPEPTIDASE"/>
    <property type="match status" value="1"/>
</dbReference>
<dbReference type="PANTHER" id="PTHR42881:SF13">
    <property type="entry name" value="PROLYL ENDOPEPTIDASE"/>
    <property type="match status" value="1"/>
</dbReference>
<evidence type="ECO:0000313" key="8">
    <source>
        <dbReference type="Proteomes" id="UP001285263"/>
    </source>
</evidence>
<evidence type="ECO:0000259" key="6">
    <source>
        <dbReference type="Pfam" id="PF02897"/>
    </source>
</evidence>
<evidence type="ECO:0000256" key="2">
    <source>
        <dbReference type="ARBA" id="ARBA00022801"/>
    </source>
</evidence>
<dbReference type="Gene3D" id="3.40.50.1820">
    <property type="entry name" value="alpha/beta hydrolase"/>
    <property type="match status" value="1"/>
</dbReference>
<dbReference type="Pfam" id="PF00326">
    <property type="entry name" value="Peptidase_S9"/>
    <property type="match status" value="1"/>
</dbReference>
<keyword evidence="1" id="KW-0645">Protease</keyword>
<evidence type="ECO:0000256" key="4">
    <source>
        <dbReference type="SAM" id="SignalP"/>
    </source>
</evidence>
<dbReference type="PRINTS" id="PR00862">
    <property type="entry name" value="PROLIGOPTASE"/>
</dbReference>
<dbReference type="EMBL" id="JAXCLA010000006">
    <property type="protein sequence ID" value="MDY0746644.1"/>
    <property type="molecule type" value="Genomic_DNA"/>
</dbReference>
<evidence type="ECO:0000256" key="3">
    <source>
        <dbReference type="ARBA" id="ARBA00022825"/>
    </source>
</evidence>
<comment type="caution">
    <text evidence="7">The sequence shown here is derived from an EMBL/GenBank/DDBJ whole genome shotgun (WGS) entry which is preliminary data.</text>
</comment>
<keyword evidence="4" id="KW-0732">Signal</keyword>
<sequence>MNTHAILATLAATLSLLLPSSKAASMPDSTPDPYLWLEDVQGERALDWVRQHNTTSTRVLQGGTDYAPLRQDLLKVLNARDRIPVVSRRGPWFYNLWQDENHKRGLWRRATLVEYRKPEPAWETVLDLDALGAAEQESWVFHGANCLAPDYRRCLVSLSRGGADAHFVREFDSVTKTFVDDKGGKGFVLPEAKSEVEWLDADHIYVGTDFGPGSMTDSGYPRVIKLWQRGTPLSEAKTVFEGKAADVSVSVQVDRTPGAERTIFSRALDFYNSERFLLGADGTTLQRLDMPSDMHAQFWGQRLLLHPRSDWTIGKKRYPSGSLLLADAAAYLRGERKFTVLFTPTKTRSLDDYALTRDQLILNVSENVASRLEQWSFASVKPAHRKIAAPFPGKLSLASLYDSELAQDELADRYLVNYADFLTPDTLYLARAGADDTREKLKSREPQFDATGMKVEQRFATSKDGTKVPYFVLWPAGAKADGANPTLLYGYGGFEISMAPAYSGGRGLGWLGRGGVLVIANIRGGGEFGPAWHQAAVKAHKQRSYDDFIAVAQDLIKRKISSPKHLGIMGGSNGGLLVGATLVQRPDLFNAVVCQVPLLDMRRYHKLLAGASWMAEYGDPDQPAEWAWISKYSPYQNAKGGVKYPKVLFTTSTRDDRVHPGHARKMAALLESQGHDLLYYENIEGGHGGAADNEQRATMQALEYSFLWQQLGR</sequence>
<protein>
    <submittedName>
        <fullName evidence="7">Prolyl oligopeptidase family serine peptidase</fullName>
    </submittedName>
</protein>
<feature type="signal peptide" evidence="4">
    <location>
        <begin position="1"/>
        <end position="23"/>
    </location>
</feature>
<dbReference type="Gene3D" id="2.130.10.120">
    <property type="entry name" value="Prolyl oligopeptidase, N-terminal domain"/>
    <property type="match status" value="1"/>
</dbReference>
<gene>
    <name evidence="7" type="ORF">SNE35_19180</name>
</gene>
<name>A0ABU5DK22_9BURK</name>
<dbReference type="InterPro" id="IPR051167">
    <property type="entry name" value="Prolyl_oligopep/macrocyclase"/>
</dbReference>
<organism evidence="7 8">
    <name type="scientific">Roseateles agri</name>
    <dbReference type="NCBI Taxonomy" id="3098619"/>
    <lineage>
        <taxon>Bacteria</taxon>
        <taxon>Pseudomonadati</taxon>
        <taxon>Pseudomonadota</taxon>
        <taxon>Betaproteobacteria</taxon>
        <taxon>Burkholderiales</taxon>
        <taxon>Sphaerotilaceae</taxon>
        <taxon>Roseateles</taxon>
    </lineage>
</organism>
<evidence type="ECO:0000259" key="5">
    <source>
        <dbReference type="Pfam" id="PF00326"/>
    </source>
</evidence>
<reference evidence="7 8" key="1">
    <citation type="submission" date="2023-11" db="EMBL/GenBank/DDBJ databases">
        <title>Paucibacter sp. nov., isolated from fresh soil in Korea.</title>
        <authorList>
            <person name="Le N.T.T."/>
        </authorList>
    </citation>
    <scope>NUCLEOTIDE SEQUENCE [LARGE SCALE GENOMIC DNA]</scope>
    <source>
        <strain evidence="7 8">R3-3</strain>
    </source>
</reference>
<dbReference type="InterPro" id="IPR001375">
    <property type="entry name" value="Peptidase_S9_cat"/>
</dbReference>
<dbReference type="InterPro" id="IPR023302">
    <property type="entry name" value="Pept_S9A_N"/>
</dbReference>
<dbReference type="InterPro" id="IPR029058">
    <property type="entry name" value="AB_hydrolase_fold"/>
</dbReference>
<keyword evidence="8" id="KW-1185">Reference proteome</keyword>
<accession>A0ABU5DK22</accession>
<dbReference type="InterPro" id="IPR002470">
    <property type="entry name" value="Peptidase_S9A"/>
</dbReference>
<dbReference type="SUPFAM" id="SSF50993">
    <property type="entry name" value="Peptidase/esterase 'gauge' domain"/>
    <property type="match status" value="1"/>
</dbReference>